<dbReference type="Gene3D" id="1.10.287.1120">
    <property type="entry name" value="Bipartite methylase S protein"/>
    <property type="match status" value="1"/>
</dbReference>
<protein>
    <recommendedName>
        <fullName evidence="5">Type I restriction modification DNA specificity domain-containing protein</fullName>
    </recommendedName>
</protein>
<reference evidence="6 7" key="1">
    <citation type="journal article" date="2014" name="Genome Announc.">
        <title>Draft genome sequences of six enterohepatic helicobacter species isolated from humans and one from rhesus macaques.</title>
        <authorList>
            <person name="Shen Z."/>
            <person name="Sheh A."/>
            <person name="Young S.K."/>
            <person name="Abouelliel A."/>
            <person name="Ward D.V."/>
            <person name="Earl A.M."/>
            <person name="Fox J.G."/>
        </authorList>
    </citation>
    <scope>NUCLEOTIDE SEQUENCE [LARGE SCALE GENOMIC DNA]</scope>
    <source>
        <strain evidence="6 7">MIT 99-5501</strain>
    </source>
</reference>
<comment type="caution">
    <text evidence="6">The sequence shown here is derived from an EMBL/GenBank/DDBJ whole genome shotgun (WGS) entry which is preliminary data.</text>
</comment>
<dbReference type="EMBL" id="AZJI01000001">
    <property type="protein sequence ID" value="ETD25003.1"/>
    <property type="molecule type" value="Genomic_DNA"/>
</dbReference>
<keyword evidence="2" id="KW-0680">Restriction system</keyword>
<dbReference type="REBASE" id="94852">
    <property type="entry name" value="S.Hma5501ORF334P"/>
</dbReference>
<dbReference type="GO" id="GO:0003677">
    <property type="term" value="F:DNA binding"/>
    <property type="evidence" value="ECO:0007669"/>
    <property type="project" value="UniProtKB-KW"/>
</dbReference>
<dbReference type="InterPro" id="IPR052021">
    <property type="entry name" value="Type-I_RS_S_subunit"/>
</dbReference>
<keyword evidence="7" id="KW-1185">Reference proteome</keyword>
<feature type="compositionally biased region" description="Basic and acidic residues" evidence="4">
    <location>
        <begin position="204"/>
        <end position="231"/>
    </location>
</feature>
<dbReference type="AlphaFoldDB" id="V8CC79"/>
<evidence type="ECO:0000256" key="2">
    <source>
        <dbReference type="ARBA" id="ARBA00022747"/>
    </source>
</evidence>
<dbReference type="RefSeq" id="WP_023927005.1">
    <property type="nucleotide sequence ID" value="NZ_KI669454.1"/>
</dbReference>
<evidence type="ECO:0000256" key="1">
    <source>
        <dbReference type="ARBA" id="ARBA00010923"/>
    </source>
</evidence>
<dbReference type="PATRIC" id="fig|1357400.3.peg.461"/>
<dbReference type="OrthoDB" id="5323932at2"/>
<organism evidence="6 7">
    <name type="scientific">Helicobacter macacae MIT 99-5501</name>
    <dbReference type="NCBI Taxonomy" id="1357400"/>
    <lineage>
        <taxon>Bacteria</taxon>
        <taxon>Pseudomonadati</taxon>
        <taxon>Campylobacterota</taxon>
        <taxon>Epsilonproteobacteria</taxon>
        <taxon>Campylobacterales</taxon>
        <taxon>Helicobacteraceae</taxon>
        <taxon>Helicobacter</taxon>
    </lineage>
</organism>
<dbReference type="InterPro" id="IPR044946">
    <property type="entry name" value="Restrct_endonuc_typeI_TRD_sf"/>
</dbReference>
<feature type="domain" description="Type I restriction modification DNA specificity" evidence="5">
    <location>
        <begin position="245"/>
        <end position="406"/>
    </location>
</feature>
<gene>
    <name evidence="6" type="ORF">HMPREF2086_00338</name>
</gene>
<evidence type="ECO:0000313" key="6">
    <source>
        <dbReference type="EMBL" id="ETD25003.1"/>
    </source>
</evidence>
<evidence type="ECO:0000256" key="3">
    <source>
        <dbReference type="ARBA" id="ARBA00023125"/>
    </source>
</evidence>
<proteinExistence type="inferred from homology"/>
<keyword evidence="3" id="KW-0238">DNA-binding</keyword>
<dbReference type="HOGENOM" id="CLU_021095_0_1_7"/>
<accession>V8CC79</accession>
<dbReference type="Pfam" id="PF01420">
    <property type="entry name" value="Methylase_S"/>
    <property type="match status" value="2"/>
</dbReference>
<dbReference type="Proteomes" id="UP000018731">
    <property type="component" value="Unassembled WGS sequence"/>
</dbReference>
<dbReference type="SUPFAM" id="SSF116734">
    <property type="entry name" value="DNA methylase specificity domain"/>
    <property type="match status" value="2"/>
</dbReference>
<comment type="similarity">
    <text evidence="1">Belongs to the type-I restriction system S methylase family.</text>
</comment>
<dbReference type="eggNOG" id="COG0732">
    <property type="taxonomic scope" value="Bacteria"/>
</dbReference>
<evidence type="ECO:0000313" key="7">
    <source>
        <dbReference type="Proteomes" id="UP000018731"/>
    </source>
</evidence>
<evidence type="ECO:0000256" key="4">
    <source>
        <dbReference type="SAM" id="MobiDB-lite"/>
    </source>
</evidence>
<dbReference type="InterPro" id="IPR000055">
    <property type="entry name" value="Restrct_endonuc_typeI_TRD"/>
</dbReference>
<dbReference type="GO" id="GO:0009307">
    <property type="term" value="P:DNA restriction-modification system"/>
    <property type="evidence" value="ECO:0007669"/>
    <property type="project" value="UniProtKB-KW"/>
</dbReference>
<dbReference type="PANTHER" id="PTHR30408:SF12">
    <property type="entry name" value="TYPE I RESTRICTION ENZYME MJAVIII SPECIFICITY SUBUNIT"/>
    <property type="match status" value="1"/>
</dbReference>
<dbReference type="CDD" id="cd17288">
    <property type="entry name" value="RMtype1_S_LlaAI06ORF1089P_TRD1-CR1_like"/>
    <property type="match status" value="1"/>
</dbReference>
<name>V8CC79_9HELI</name>
<sequence length="434" mass="49793">MNQYSKIKFSEIAKLRYGKEHKNLKNGAIKAFGSGGVIRFVDSYIYDKESVLIPRKGSLNNIFYSDKPFWVVDTMFYTEINSQKCFPKYLYYYFTTIDFLSLNSSSAIPSLTAQIINEIQIPLPPLKEQEKIARILGVWDSALTTLANLIKAKRKYKTALMQRLLTPPRYTASCHTEGVARSIQKDDLQGNDICLDSSLSTKAQNDKEKNAENSREISSQNDKENTHNDKKKIRESSLRFAGFGDKWQEFRLGDLLKEKNIRNANNVNLVLSVTNKQGFVAQKDYFEQEVASNDTSNYKVVCRGEFAYNPARINVGSIAMLENFENGILSPMYIVFECLEKINKDFFRYWLESHNFRGILGRYLSGSVRETLSFNDMKTMKIFIPTLAEQKKIAQVLSACDKEIETLNLKFECLKAQKRGLMQQLLSGKVRVKI</sequence>
<evidence type="ECO:0000259" key="5">
    <source>
        <dbReference type="Pfam" id="PF01420"/>
    </source>
</evidence>
<dbReference type="Gene3D" id="3.90.220.20">
    <property type="entry name" value="DNA methylase specificity domains"/>
    <property type="match status" value="2"/>
</dbReference>
<dbReference type="STRING" id="1357400.HMPREF2086_00338"/>
<feature type="region of interest" description="Disordered" evidence="4">
    <location>
        <begin position="199"/>
        <end position="231"/>
    </location>
</feature>
<feature type="domain" description="Type I restriction modification DNA specificity" evidence="5">
    <location>
        <begin position="23"/>
        <end position="147"/>
    </location>
</feature>
<dbReference type="PANTHER" id="PTHR30408">
    <property type="entry name" value="TYPE-1 RESTRICTION ENZYME ECOKI SPECIFICITY PROTEIN"/>
    <property type="match status" value="1"/>
</dbReference>